<dbReference type="Proteomes" id="UP000198420">
    <property type="component" value="Unassembled WGS sequence"/>
</dbReference>
<dbReference type="Gene3D" id="1.10.1660.10">
    <property type="match status" value="1"/>
</dbReference>
<name>A0A238Z0Z6_9ACTN</name>
<reference evidence="4" key="1">
    <citation type="submission" date="2017-06" db="EMBL/GenBank/DDBJ databases">
        <authorList>
            <person name="Varghese N."/>
            <person name="Submissions S."/>
        </authorList>
    </citation>
    <scope>NUCLEOTIDE SEQUENCE [LARGE SCALE GENOMIC DNA]</scope>
    <source>
        <strain evidence="4">DSM 44485</strain>
    </source>
</reference>
<keyword evidence="4" id="KW-1185">Reference proteome</keyword>
<dbReference type="GO" id="GO:0003677">
    <property type="term" value="F:DNA binding"/>
    <property type="evidence" value="ECO:0007669"/>
    <property type="project" value="InterPro"/>
</dbReference>
<dbReference type="RefSeq" id="WP_218826140.1">
    <property type="nucleotide sequence ID" value="NZ_FZNP01000006.1"/>
</dbReference>
<feature type="domain" description="HTH merR-type" evidence="2">
    <location>
        <begin position="25"/>
        <end position="65"/>
    </location>
</feature>
<dbReference type="PROSITE" id="PS50937">
    <property type="entry name" value="HTH_MERR_2"/>
    <property type="match status" value="1"/>
</dbReference>
<evidence type="ECO:0000256" key="1">
    <source>
        <dbReference type="SAM" id="MobiDB-lite"/>
    </source>
</evidence>
<evidence type="ECO:0000313" key="4">
    <source>
        <dbReference type="Proteomes" id="UP000198420"/>
    </source>
</evidence>
<feature type="region of interest" description="Disordered" evidence="1">
    <location>
        <begin position="1"/>
        <end position="24"/>
    </location>
</feature>
<dbReference type="EMBL" id="FZNP01000006">
    <property type="protein sequence ID" value="SNR77016.1"/>
    <property type="molecule type" value="Genomic_DNA"/>
</dbReference>
<dbReference type="GO" id="GO:0006355">
    <property type="term" value="P:regulation of DNA-templated transcription"/>
    <property type="evidence" value="ECO:0007669"/>
    <property type="project" value="InterPro"/>
</dbReference>
<protein>
    <recommendedName>
        <fullName evidence="2">HTH merR-type domain-containing protein</fullName>
    </recommendedName>
</protein>
<evidence type="ECO:0000313" key="3">
    <source>
        <dbReference type="EMBL" id="SNR77016.1"/>
    </source>
</evidence>
<sequence>MLFTHRSRRSSGSEPSSVARRTTSKIGLVQPSGRTVAGYRVYSGEDVARTHLVFVYRELGLPLAERPVARRRGHGRARPLRHRGAQLTERIARLQETVSAVDRLMEAPATGMRLSPAEQIAIFGDDGRPS</sequence>
<gene>
    <name evidence="3" type="ORF">SAMN06265355_106395</name>
</gene>
<organism evidence="3 4">
    <name type="scientific">Actinomadura mexicana</name>
    <dbReference type="NCBI Taxonomy" id="134959"/>
    <lineage>
        <taxon>Bacteria</taxon>
        <taxon>Bacillati</taxon>
        <taxon>Actinomycetota</taxon>
        <taxon>Actinomycetes</taxon>
        <taxon>Streptosporangiales</taxon>
        <taxon>Thermomonosporaceae</taxon>
        <taxon>Actinomadura</taxon>
    </lineage>
</organism>
<accession>A0A238Z0Z6</accession>
<dbReference type="SUPFAM" id="SSF46955">
    <property type="entry name" value="Putative DNA-binding domain"/>
    <property type="match status" value="1"/>
</dbReference>
<dbReference type="InterPro" id="IPR009061">
    <property type="entry name" value="DNA-bd_dom_put_sf"/>
</dbReference>
<dbReference type="AlphaFoldDB" id="A0A238Z0Z6"/>
<feature type="compositionally biased region" description="Low complexity" evidence="1">
    <location>
        <begin position="10"/>
        <end position="21"/>
    </location>
</feature>
<dbReference type="InterPro" id="IPR000551">
    <property type="entry name" value="MerR-type_HTH_dom"/>
</dbReference>
<proteinExistence type="predicted"/>
<evidence type="ECO:0000259" key="2">
    <source>
        <dbReference type="PROSITE" id="PS50937"/>
    </source>
</evidence>